<accession>W0SJR9</accession>
<dbReference type="EMBL" id="AP012547">
    <property type="protein sequence ID" value="BAO30905.1"/>
    <property type="molecule type" value="Genomic_DNA"/>
</dbReference>
<organism evidence="1 2">
    <name type="scientific">Sulfuritalea hydrogenivorans sk43H</name>
    <dbReference type="NCBI Taxonomy" id="1223802"/>
    <lineage>
        <taxon>Bacteria</taxon>
        <taxon>Pseudomonadati</taxon>
        <taxon>Pseudomonadota</taxon>
        <taxon>Betaproteobacteria</taxon>
        <taxon>Nitrosomonadales</taxon>
        <taxon>Sterolibacteriaceae</taxon>
        <taxon>Sulfuritalea</taxon>
    </lineage>
</organism>
<evidence type="ECO:0000313" key="1">
    <source>
        <dbReference type="EMBL" id="BAO30905.1"/>
    </source>
</evidence>
<protein>
    <submittedName>
        <fullName evidence="1">Uncharacterized protein</fullName>
    </submittedName>
</protein>
<keyword evidence="2" id="KW-1185">Reference proteome</keyword>
<sequence>MDQQVSVVLKNGERFDYSLGADDLAAFDPAAARHWIAETFLKAGLETPNPMGKMLLVDQILLLALNFKPADYNPLTPEARRFLSAALQAMGRPTLTIDLAAYKL</sequence>
<dbReference type="Proteomes" id="UP000031637">
    <property type="component" value="Chromosome"/>
</dbReference>
<name>W0SJR9_9PROT</name>
<dbReference type="HOGENOM" id="CLU_2248729_0_0_4"/>
<evidence type="ECO:0000313" key="2">
    <source>
        <dbReference type="Proteomes" id="UP000031637"/>
    </source>
</evidence>
<reference evidence="1 2" key="1">
    <citation type="journal article" date="2014" name="Syst. Appl. Microbiol.">
        <title>Complete genomes of freshwater sulfur oxidizers Sulfuricella denitrificans skB26 and Sulfuritalea hydrogenivorans sk43H: genetic insights into the sulfur oxidation pathway of betaproteobacteria.</title>
        <authorList>
            <person name="Watanabe T."/>
            <person name="Kojima H."/>
            <person name="Fukui M."/>
        </authorList>
    </citation>
    <scope>NUCLEOTIDE SEQUENCE [LARGE SCALE GENOMIC DNA]</scope>
    <source>
        <strain evidence="1">DSM22779</strain>
    </source>
</reference>
<dbReference type="KEGG" id="shd:SUTH_03132"/>
<proteinExistence type="predicted"/>
<dbReference type="AlphaFoldDB" id="W0SJR9"/>
<gene>
    <name evidence="1" type="ORF">SUTH_03132</name>
</gene>